<dbReference type="RefSeq" id="WP_386736410.1">
    <property type="nucleotide sequence ID" value="NZ_JBHRXI010000016.1"/>
</dbReference>
<accession>A0ABV7THR5</accession>
<name>A0ABV7THR5_9RHOB</name>
<dbReference type="EMBL" id="JBHRXI010000016">
    <property type="protein sequence ID" value="MFC3615147.1"/>
    <property type="molecule type" value="Genomic_DNA"/>
</dbReference>
<keyword evidence="3" id="KW-1185">Reference proteome</keyword>
<reference evidence="3" key="1">
    <citation type="journal article" date="2019" name="Int. J. Syst. Evol. Microbiol.">
        <title>The Global Catalogue of Microorganisms (GCM) 10K type strain sequencing project: providing services to taxonomists for standard genome sequencing and annotation.</title>
        <authorList>
            <consortium name="The Broad Institute Genomics Platform"/>
            <consortium name="The Broad Institute Genome Sequencing Center for Infectious Disease"/>
            <person name="Wu L."/>
            <person name="Ma J."/>
        </authorList>
    </citation>
    <scope>NUCLEOTIDE SEQUENCE [LARGE SCALE GENOMIC DNA]</scope>
    <source>
        <strain evidence="3">KCTC 42911</strain>
    </source>
</reference>
<evidence type="ECO:0000313" key="3">
    <source>
        <dbReference type="Proteomes" id="UP001595629"/>
    </source>
</evidence>
<evidence type="ECO:0000313" key="2">
    <source>
        <dbReference type="EMBL" id="MFC3615147.1"/>
    </source>
</evidence>
<keyword evidence="1" id="KW-0472">Membrane</keyword>
<keyword evidence="1" id="KW-0812">Transmembrane</keyword>
<comment type="caution">
    <text evidence="2">The sequence shown here is derived from an EMBL/GenBank/DDBJ whole genome shotgun (WGS) entry which is preliminary data.</text>
</comment>
<dbReference type="Proteomes" id="UP001595629">
    <property type="component" value="Unassembled WGS sequence"/>
</dbReference>
<gene>
    <name evidence="2" type="ORF">ACFORG_15385</name>
</gene>
<evidence type="ECO:0000256" key="1">
    <source>
        <dbReference type="SAM" id="Phobius"/>
    </source>
</evidence>
<feature type="transmembrane region" description="Helical" evidence="1">
    <location>
        <begin position="95"/>
        <end position="120"/>
    </location>
</feature>
<sequence length="124" mass="14019">MTDIFQPKRQIDEVATLLREKLGVKGQSFDLALRRAKHRLPRRVYREGMVLARAEALSAHPRLACTIDQGRLDGAARVVTAHLTDFDPGEARKTWWLGVLGGLAFNILLFGVLIILFVLWRQSL</sequence>
<proteinExistence type="predicted"/>
<protein>
    <submittedName>
        <fullName evidence="2">Uncharacterized protein</fullName>
    </submittedName>
</protein>
<keyword evidence="1" id="KW-1133">Transmembrane helix</keyword>
<organism evidence="2 3">
    <name type="scientific">Lutimaribacter marinistellae</name>
    <dbReference type="NCBI Taxonomy" id="1820329"/>
    <lineage>
        <taxon>Bacteria</taxon>
        <taxon>Pseudomonadati</taxon>
        <taxon>Pseudomonadota</taxon>
        <taxon>Alphaproteobacteria</taxon>
        <taxon>Rhodobacterales</taxon>
        <taxon>Roseobacteraceae</taxon>
        <taxon>Lutimaribacter</taxon>
    </lineage>
</organism>